<dbReference type="AlphaFoldDB" id="A0ABD3P6S8"/>
<organism evidence="2 3">
    <name type="scientific">Cyclotella cryptica</name>
    <dbReference type="NCBI Taxonomy" id="29204"/>
    <lineage>
        <taxon>Eukaryota</taxon>
        <taxon>Sar</taxon>
        <taxon>Stramenopiles</taxon>
        <taxon>Ochrophyta</taxon>
        <taxon>Bacillariophyta</taxon>
        <taxon>Coscinodiscophyceae</taxon>
        <taxon>Thalassiosirophycidae</taxon>
        <taxon>Stephanodiscales</taxon>
        <taxon>Stephanodiscaceae</taxon>
        <taxon>Cyclotella</taxon>
    </lineage>
</organism>
<name>A0ABD3P6S8_9STRA</name>
<gene>
    <name evidence="2" type="ORF">HJC23_004866</name>
</gene>
<accession>A0ABD3P6S8</accession>
<comment type="caution">
    <text evidence="2">The sequence shown here is derived from an EMBL/GenBank/DDBJ whole genome shotgun (WGS) entry which is preliminary data.</text>
</comment>
<sequence length="358" mass="40109">MVPRPLVMLAPTTAPLFPQTQTALSRGVSQQRITTITTTTHSITMSIGLTDDVGRPLFDPEQAPWSSQHVKVKDQRALSYVLRLCIFGRHTSGAKPWQKKWGVDRSTAWLKDHPINWQKDEISNWHENVEFLRDEEIKGSIGKTEQNAVLEGRWIGKEPMLRLIHCLIEDDAIKSAFIRCHNSKDRMQLKNQNSAEKRDPTRDFNPKTMTLDIEGQSDFLDEIALDYSSVQHFAAATPDKCETKFDEMMVALKRIIQNWEASGQGEGGVNNEDKEEEGLEINVRHELGICETFDLTQSCMQTLKDSVTAGDGGYGVPLLFDHHTNADLMQRSDGGSYMGSSKGSKSGSRASNSNTSKV</sequence>
<feature type="region of interest" description="Disordered" evidence="1">
    <location>
        <begin position="330"/>
        <end position="358"/>
    </location>
</feature>
<evidence type="ECO:0000313" key="3">
    <source>
        <dbReference type="Proteomes" id="UP001516023"/>
    </source>
</evidence>
<protein>
    <submittedName>
        <fullName evidence="2">Uncharacterized protein</fullName>
    </submittedName>
</protein>
<feature type="compositionally biased region" description="Low complexity" evidence="1">
    <location>
        <begin position="332"/>
        <end position="358"/>
    </location>
</feature>
<evidence type="ECO:0000313" key="2">
    <source>
        <dbReference type="EMBL" id="KAL3783747.1"/>
    </source>
</evidence>
<proteinExistence type="predicted"/>
<evidence type="ECO:0000256" key="1">
    <source>
        <dbReference type="SAM" id="MobiDB-lite"/>
    </source>
</evidence>
<keyword evidence="3" id="KW-1185">Reference proteome</keyword>
<dbReference type="Proteomes" id="UP001516023">
    <property type="component" value="Unassembled WGS sequence"/>
</dbReference>
<dbReference type="EMBL" id="JABMIG020000252">
    <property type="protein sequence ID" value="KAL3783747.1"/>
    <property type="molecule type" value="Genomic_DNA"/>
</dbReference>
<reference evidence="2 3" key="1">
    <citation type="journal article" date="2020" name="G3 (Bethesda)">
        <title>Improved Reference Genome for Cyclotella cryptica CCMP332, a Model for Cell Wall Morphogenesis, Salinity Adaptation, and Lipid Production in Diatoms (Bacillariophyta).</title>
        <authorList>
            <person name="Roberts W.R."/>
            <person name="Downey K.M."/>
            <person name="Ruck E.C."/>
            <person name="Traller J.C."/>
            <person name="Alverson A.J."/>
        </authorList>
    </citation>
    <scope>NUCLEOTIDE SEQUENCE [LARGE SCALE GENOMIC DNA]</scope>
    <source>
        <strain evidence="2 3">CCMP332</strain>
    </source>
</reference>